<dbReference type="SMART" id="SM00248">
    <property type="entry name" value="ANK"/>
    <property type="match status" value="3"/>
</dbReference>
<feature type="region of interest" description="Disordered" evidence="9">
    <location>
        <begin position="647"/>
        <end position="671"/>
    </location>
</feature>
<keyword evidence="2" id="KW-0268">Exocytosis</keyword>
<dbReference type="OrthoDB" id="47330at2759"/>
<dbReference type="GO" id="GO:0044218">
    <property type="term" value="C:other organism cell membrane"/>
    <property type="evidence" value="ECO:0007669"/>
    <property type="project" value="UniProtKB-KW"/>
</dbReference>
<evidence type="ECO:0000256" key="4">
    <source>
        <dbReference type="ARBA" id="ARBA00022741"/>
    </source>
</evidence>
<accession>A0A7R9KYK9</accession>
<feature type="repeat" description="ANK" evidence="8">
    <location>
        <begin position="156"/>
        <end position="188"/>
    </location>
</feature>
<dbReference type="InterPro" id="IPR050130">
    <property type="entry name" value="ClpA_ClpB"/>
</dbReference>
<dbReference type="Proteomes" id="UP000759131">
    <property type="component" value="Unassembled WGS sequence"/>
</dbReference>
<evidence type="ECO:0000256" key="1">
    <source>
        <dbReference type="ARBA" id="ARBA00004175"/>
    </source>
</evidence>
<dbReference type="EMBL" id="CAJPIZ010009606">
    <property type="protein sequence ID" value="CAG2111953.1"/>
    <property type="molecule type" value="Genomic_DNA"/>
</dbReference>
<dbReference type="InterPro" id="IPR003593">
    <property type="entry name" value="AAA+_ATPase"/>
</dbReference>
<dbReference type="PROSITE" id="PS50088">
    <property type="entry name" value="ANK_REPEAT"/>
    <property type="match status" value="2"/>
</dbReference>
<sequence length="712" mass="80205">MSLVRIKHVTREAVSSALTSTGRYGRRPMATTTGTTSTRGQHRYHRWRRSTTALSSLASLYCCCHYFAAKRWPPEGADGHRRWLSSAVAVRAVHCLLMRDDSYNPNGGGNGDRNRYKRQNTPQEEQLFAAIRSGDTPAVRQLLADQKVDPNCRHTLGWNPLLLAAVNGRTDVCQLLLESGADIDATDEYSSAQKMSYYYGLNYLTVASRREQDFSDLLSTRVSFRGTTALHYAVLSASGATVDLLVSRGANPSVENEIGHKPYDYCKVDDREIQKTLIEAEKRYSAAEAKRRLDERLKFPLEERIKTVIVGQQSAITTVAAAIRRKENGWYDDEHPLVMLFLGSSGIGKTELAKQVAAYLQPNGKGFIRMDMTEYQEKHEVSKFIGAPPGYVGHDDGGQLTKALRDSPNAVVLFDEVEKAHNDVLTILLQLFDEGRLTDGKGQTIECKDAIFIMTSNLASDEIGAYGQSLRKAAEEAAKTRLEKASSLETVEDDTEEMVQVSKQFKEEVIRPILKQHFKRDEFLGRINEMVYFLQFSRHELNQLVIRELQYWADRALKRHQMSLTWDKRVVGLIADEYNVYYGARSIKHEVERRIINKIAFAHESQLISSGAGVHITVEEGWDQEEEVPNEASDEPDVNANVDGLEGIDGQTEGQVEGSDAENKPPAVERKVKTLDQKIKIQLKDKSSQKEEVFVDIPVNEKMKSRLKVKKL</sequence>
<organism evidence="12">
    <name type="scientific">Medioppia subpectinata</name>
    <dbReference type="NCBI Taxonomy" id="1979941"/>
    <lineage>
        <taxon>Eukaryota</taxon>
        <taxon>Metazoa</taxon>
        <taxon>Ecdysozoa</taxon>
        <taxon>Arthropoda</taxon>
        <taxon>Chelicerata</taxon>
        <taxon>Arachnida</taxon>
        <taxon>Acari</taxon>
        <taxon>Acariformes</taxon>
        <taxon>Sarcoptiformes</taxon>
        <taxon>Oribatida</taxon>
        <taxon>Brachypylina</taxon>
        <taxon>Oppioidea</taxon>
        <taxon>Oppiidae</taxon>
        <taxon>Medioppia</taxon>
    </lineage>
</organism>
<dbReference type="Pfam" id="PF07724">
    <property type="entry name" value="AAA_2"/>
    <property type="match status" value="1"/>
</dbReference>
<evidence type="ECO:0000256" key="5">
    <source>
        <dbReference type="ARBA" id="ARBA00022840"/>
    </source>
</evidence>
<feature type="compositionally biased region" description="Basic and acidic residues" evidence="9">
    <location>
        <begin position="661"/>
        <end position="671"/>
    </location>
</feature>
<evidence type="ECO:0000313" key="13">
    <source>
        <dbReference type="Proteomes" id="UP000759131"/>
    </source>
</evidence>
<keyword evidence="6" id="KW-0528">Neurotoxin</keyword>
<keyword evidence="7" id="KW-0472">Membrane</keyword>
<proteinExistence type="predicted"/>
<dbReference type="InterPro" id="IPR036770">
    <property type="entry name" value="Ankyrin_rpt-contain_sf"/>
</dbReference>
<evidence type="ECO:0000256" key="3">
    <source>
        <dbReference type="ARBA" id="ARBA00022537"/>
    </source>
</evidence>
<dbReference type="Pfam" id="PF12796">
    <property type="entry name" value="Ank_2"/>
    <property type="match status" value="1"/>
</dbReference>
<evidence type="ECO:0000259" key="11">
    <source>
        <dbReference type="SMART" id="SM01086"/>
    </source>
</evidence>
<feature type="repeat" description="ANK" evidence="8">
    <location>
        <begin position="225"/>
        <end position="257"/>
    </location>
</feature>
<keyword evidence="7" id="KW-1053">Target membrane</keyword>
<gene>
    <name evidence="12" type="ORF">OSB1V03_LOCUS11932</name>
</gene>
<evidence type="ECO:0000256" key="8">
    <source>
        <dbReference type="PROSITE-ProRule" id="PRU00023"/>
    </source>
</evidence>
<dbReference type="SUPFAM" id="SSF52540">
    <property type="entry name" value="P-loop containing nucleoside triphosphate hydrolases"/>
    <property type="match status" value="1"/>
</dbReference>
<feature type="domain" description="AAA+ ATPase" evidence="10">
    <location>
        <begin position="335"/>
        <end position="488"/>
    </location>
</feature>
<dbReference type="SMART" id="SM01086">
    <property type="entry name" value="ClpB_D2-small"/>
    <property type="match status" value="1"/>
</dbReference>
<name>A0A7R9KYK9_9ACAR</name>
<dbReference type="SMART" id="SM00382">
    <property type="entry name" value="AAA"/>
    <property type="match status" value="1"/>
</dbReference>
<dbReference type="Gene3D" id="3.40.50.300">
    <property type="entry name" value="P-loop containing nucleotide triphosphate hydrolases"/>
    <property type="match status" value="1"/>
</dbReference>
<feature type="domain" description="Clp ATPase C-terminal" evidence="11">
    <location>
        <begin position="536"/>
        <end position="628"/>
    </location>
</feature>
<keyword evidence="6" id="KW-0638">Presynaptic neurotoxin</keyword>
<comment type="subcellular location">
    <subcellularLocation>
        <location evidence="1">Target cell membrane</location>
    </subcellularLocation>
</comment>
<evidence type="ECO:0000256" key="7">
    <source>
        <dbReference type="ARBA" id="ARBA00023298"/>
    </source>
</evidence>
<keyword evidence="5" id="KW-0067">ATP-binding</keyword>
<dbReference type="PRINTS" id="PR00300">
    <property type="entry name" value="CLPPROTEASEA"/>
</dbReference>
<evidence type="ECO:0000259" key="10">
    <source>
        <dbReference type="SMART" id="SM00382"/>
    </source>
</evidence>
<dbReference type="GO" id="GO:0006887">
    <property type="term" value="P:exocytosis"/>
    <property type="evidence" value="ECO:0007669"/>
    <property type="project" value="UniProtKB-KW"/>
</dbReference>
<dbReference type="InterPro" id="IPR003959">
    <property type="entry name" value="ATPase_AAA_core"/>
</dbReference>
<dbReference type="GO" id="GO:0034605">
    <property type="term" value="P:cellular response to heat"/>
    <property type="evidence" value="ECO:0007669"/>
    <property type="project" value="TreeGrafter"/>
</dbReference>
<dbReference type="Pfam" id="PF10431">
    <property type="entry name" value="ClpB_D2-small"/>
    <property type="match status" value="1"/>
</dbReference>
<dbReference type="GO" id="GO:0044231">
    <property type="term" value="C:host cell presynaptic membrane"/>
    <property type="evidence" value="ECO:0007669"/>
    <property type="project" value="UniProtKB-KW"/>
</dbReference>
<dbReference type="InterPro" id="IPR027417">
    <property type="entry name" value="P-loop_NTPase"/>
</dbReference>
<dbReference type="EMBL" id="OC864181">
    <property type="protein sequence ID" value="CAD7631523.1"/>
    <property type="molecule type" value="Genomic_DNA"/>
</dbReference>
<reference evidence="12" key="1">
    <citation type="submission" date="2020-11" db="EMBL/GenBank/DDBJ databases">
        <authorList>
            <person name="Tran Van P."/>
        </authorList>
    </citation>
    <scope>NUCLEOTIDE SEQUENCE</scope>
</reference>
<keyword evidence="13" id="KW-1185">Reference proteome</keyword>
<feature type="region of interest" description="Disordered" evidence="9">
    <location>
        <begin position="17"/>
        <end position="42"/>
    </location>
</feature>
<evidence type="ECO:0000256" key="6">
    <source>
        <dbReference type="ARBA" id="ARBA00023028"/>
    </source>
</evidence>
<keyword evidence="4" id="KW-0547">Nucleotide-binding</keyword>
<keyword evidence="3" id="KW-1052">Target cell membrane</keyword>
<dbReference type="Gene3D" id="1.10.8.60">
    <property type="match status" value="1"/>
</dbReference>
<keyword evidence="6" id="KW-0800">Toxin</keyword>
<dbReference type="PROSITE" id="PS50297">
    <property type="entry name" value="ANK_REP_REGION"/>
    <property type="match status" value="2"/>
</dbReference>
<dbReference type="Gene3D" id="1.25.40.20">
    <property type="entry name" value="Ankyrin repeat-containing domain"/>
    <property type="match status" value="1"/>
</dbReference>
<evidence type="ECO:0008006" key="14">
    <source>
        <dbReference type="Google" id="ProtNLM"/>
    </source>
</evidence>
<protein>
    <recommendedName>
        <fullName evidence="14">Caseinolytic peptidase B protein homolog</fullName>
    </recommendedName>
</protein>
<dbReference type="InterPro" id="IPR019489">
    <property type="entry name" value="Clp_ATPase_C"/>
</dbReference>
<dbReference type="GO" id="GO:0016887">
    <property type="term" value="F:ATP hydrolysis activity"/>
    <property type="evidence" value="ECO:0007669"/>
    <property type="project" value="InterPro"/>
</dbReference>
<dbReference type="GO" id="GO:0005739">
    <property type="term" value="C:mitochondrion"/>
    <property type="evidence" value="ECO:0007669"/>
    <property type="project" value="TreeGrafter"/>
</dbReference>
<keyword evidence="8" id="KW-0040">ANK repeat</keyword>
<dbReference type="InterPro" id="IPR002110">
    <property type="entry name" value="Ankyrin_rpt"/>
</dbReference>
<dbReference type="InterPro" id="IPR001270">
    <property type="entry name" value="ClpA/B"/>
</dbReference>
<dbReference type="SUPFAM" id="SSF48403">
    <property type="entry name" value="Ankyrin repeat"/>
    <property type="match status" value="1"/>
</dbReference>
<dbReference type="CDD" id="cd19499">
    <property type="entry name" value="RecA-like_ClpB_Hsp104-like"/>
    <property type="match status" value="1"/>
</dbReference>
<evidence type="ECO:0000313" key="12">
    <source>
        <dbReference type="EMBL" id="CAD7631523.1"/>
    </source>
</evidence>
<evidence type="ECO:0000256" key="9">
    <source>
        <dbReference type="SAM" id="MobiDB-lite"/>
    </source>
</evidence>
<dbReference type="AlphaFoldDB" id="A0A7R9KYK9"/>
<evidence type="ECO:0000256" key="2">
    <source>
        <dbReference type="ARBA" id="ARBA00022483"/>
    </source>
</evidence>
<dbReference type="Pfam" id="PF00023">
    <property type="entry name" value="Ank"/>
    <property type="match status" value="1"/>
</dbReference>
<dbReference type="GO" id="GO:0005524">
    <property type="term" value="F:ATP binding"/>
    <property type="evidence" value="ECO:0007669"/>
    <property type="project" value="UniProtKB-KW"/>
</dbReference>
<dbReference type="PANTHER" id="PTHR11638:SF93">
    <property type="entry name" value="MITOCHONDRIAL DISAGGREGASE"/>
    <property type="match status" value="1"/>
</dbReference>
<dbReference type="PANTHER" id="PTHR11638">
    <property type="entry name" value="ATP-DEPENDENT CLP PROTEASE"/>
    <property type="match status" value="1"/>
</dbReference>